<feature type="domain" description="Enolase C-terminal TIM barrel" evidence="6">
    <location>
        <begin position="1"/>
        <end position="125"/>
    </location>
</feature>
<dbReference type="EMBL" id="BART01016229">
    <property type="protein sequence ID" value="GAG79083.1"/>
    <property type="molecule type" value="Genomic_DNA"/>
</dbReference>
<evidence type="ECO:0000256" key="1">
    <source>
        <dbReference type="ARBA" id="ARBA00005031"/>
    </source>
</evidence>
<dbReference type="AlphaFoldDB" id="X1B4H1"/>
<protein>
    <recommendedName>
        <fullName evidence="3">phosphopyruvate hydratase</fullName>
        <ecNumber evidence="3">4.2.1.11</ecNumber>
    </recommendedName>
</protein>
<keyword evidence="4" id="KW-0324">Glycolysis</keyword>
<feature type="non-terminal residue" evidence="7">
    <location>
        <position position="1"/>
    </location>
</feature>
<dbReference type="GO" id="GO:0000015">
    <property type="term" value="C:phosphopyruvate hydratase complex"/>
    <property type="evidence" value="ECO:0007669"/>
    <property type="project" value="InterPro"/>
</dbReference>
<sequence>ITQKLGIQVVGDDLFVTNSERLRKGIETGAANALLWKVNQIGTLSEALDAAELAFRNRYGVVVSERSGETEDSVIADFAVALDAGQIKTGAPVRAERTCKYNQLLRIEEELGSSAKYAGRKFNQSY</sequence>
<evidence type="ECO:0000256" key="3">
    <source>
        <dbReference type="ARBA" id="ARBA00012058"/>
    </source>
</evidence>
<reference evidence="7" key="1">
    <citation type="journal article" date="2014" name="Front. Microbiol.">
        <title>High frequency of phylogenetically diverse reductive dehalogenase-homologous genes in deep subseafloor sedimentary metagenomes.</title>
        <authorList>
            <person name="Kawai M."/>
            <person name="Futagami T."/>
            <person name="Toyoda A."/>
            <person name="Takaki Y."/>
            <person name="Nishi S."/>
            <person name="Hori S."/>
            <person name="Arai W."/>
            <person name="Tsubouchi T."/>
            <person name="Morono Y."/>
            <person name="Uchiyama I."/>
            <person name="Ito T."/>
            <person name="Fujiyama A."/>
            <person name="Inagaki F."/>
            <person name="Takami H."/>
        </authorList>
    </citation>
    <scope>NUCLEOTIDE SEQUENCE</scope>
    <source>
        <strain evidence="7">Expedition CK06-06</strain>
    </source>
</reference>
<dbReference type="GO" id="GO:0000287">
    <property type="term" value="F:magnesium ion binding"/>
    <property type="evidence" value="ECO:0007669"/>
    <property type="project" value="InterPro"/>
</dbReference>
<evidence type="ECO:0000256" key="5">
    <source>
        <dbReference type="ARBA" id="ARBA00023239"/>
    </source>
</evidence>
<dbReference type="PANTHER" id="PTHR11902">
    <property type="entry name" value="ENOLASE"/>
    <property type="match status" value="1"/>
</dbReference>
<comment type="pathway">
    <text evidence="1">Carbohydrate degradation; glycolysis; pyruvate from D-glyceraldehyde 3-phosphate: step 4/5.</text>
</comment>
<evidence type="ECO:0000313" key="7">
    <source>
        <dbReference type="EMBL" id="GAG79083.1"/>
    </source>
</evidence>
<dbReference type="SUPFAM" id="SSF51604">
    <property type="entry name" value="Enolase C-terminal domain-like"/>
    <property type="match status" value="1"/>
</dbReference>
<dbReference type="PANTHER" id="PTHR11902:SF1">
    <property type="entry name" value="ENOLASE"/>
    <property type="match status" value="1"/>
</dbReference>
<gene>
    <name evidence="7" type="ORF">S01H4_31270</name>
</gene>
<proteinExistence type="inferred from homology"/>
<comment type="caution">
    <text evidence="7">The sequence shown here is derived from an EMBL/GenBank/DDBJ whole genome shotgun (WGS) entry which is preliminary data.</text>
</comment>
<dbReference type="Gene3D" id="3.20.20.120">
    <property type="entry name" value="Enolase-like C-terminal domain"/>
    <property type="match status" value="1"/>
</dbReference>
<dbReference type="Pfam" id="PF00113">
    <property type="entry name" value="Enolase_C"/>
    <property type="match status" value="1"/>
</dbReference>
<dbReference type="InterPro" id="IPR036849">
    <property type="entry name" value="Enolase-like_C_sf"/>
</dbReference>
<evidence type="ECO:0000256" key="2">
    <source>
        <dbReference type="ARBA" id="ARBA00009604"/>
    </source>
</evidence>
<accession>X1B4H1</accession>
<dbReference type="UniPathway" id="UPA00109">
    <property type="reaction ID" value="UER00187"/>
</dbReference>
<evidence type="ECO:0000259" key="6">
    <source>
        <dbReference type="SMART" id="SM01192"/>
    </source>
</evidence>
<dbReference type="PRINTS" id="PR00148">
    <property type="entry name" value="ENOLASE"/>
</dbReference>
<comment type="similarity">
    <text evidence="2">Belongs to the enolase family.</text>
</comment>
<dbReference type="GO" id="GO:0004634">
    <property type="term" value="F:phosphopyruvate hydratase activity"/>
    <property type="evidence" value="ECO:0007669"/>
    <property type="project" value="UniProtKB-EC"/>
</dbReference>
<name>X1B4H1_9ZZZZ</name>
<keyword evidence="5" id="KW-0456">Lyase</keyword>
<dbReference type="EC" id="4.2.1.11" evidence="3"/>
<dbReference type="GO" id="GO:0006096">
    <property type="term" value="P:glycolytic process"/>
    <property type="evidence" value="ECO:0007669"/>
    <property type="project" value="UniProtKB-UniPathway"/>
</dbReference>
<organism evidence="7">
    <name type="scientific">marine sediment metagenome</name>
    <dbReference type="NCBI Taxonomy" id="412755"/>
    <lineage>
        <taxon>unclassified sequences</taxon>
        <taxon>metagenomes</taxon>
        <taxon>ecological metagenomes</taxon>
    </lineage>
</organism>
<evidence type="ECO:0000256" key="4">
    <source>
        <dbReference type="ARBA" id="ARBA00023152"/>
    </source>
</evidence>
<dbReference type="InterPro" id="IPR000941">
    <property type="entry name" value="Enolase"/>
</dbReference>
<dbReference type="InterPro" id="IPR020810">
    <property type="entry name" value="Enolase_C"/>
</dbReference>
<dbReference type="SMART" id="SM01192">
    <property type="entry name" value="Enolase_C"/>
    <property type="match status" value="1"/>
</dbReference>